<evidence type="ECO:0008006" key="5">
    <source>
        <dbReference type="Google" id="ProtNLM"/>
    </source>
</evidence>
<evidence type="ECO:0000256" key="1">
    <source>
        <dbReference type="SAM" id="MobiDB-lite"/>
    </source>
</evidence>
<keyword evidence="2" id="KW-0732">Signal</keyword>
<dbReference type="Proteomes" id="UP000070444">
    <property type="component" value="Unassembled WGS sequence"/>
</dbReference>
<proteinExistence type="predicted"/>
<feature type="compositionally biased region" description="Basic and acidic residues" evidence="1">
    <location>
        <begin position="163"/>
        <end position="178"/>
    </location>
</feature>
<keyword evidence="4" id="KW-1185">Reference proteome</keyword>
<reference evidence="3 4" key="1">
    <citation type="journal article" date="2015" name="Genome Biol. Evol.">
        <title>Phylogenomic analyses indicate that early fungi evolved digesting cell walls of algal ancestors of land plants.</title>
        <authorList>
            <person name="Chang Y."/>
            <person name="Wang S."/>
            <person name="Sekimoto S."/>
            <person name="Aerts A.L."/>
            <person name="Choi C."/>
            <person name="Clum A."/>
            <person name="LaButti K.M."/>
            <person name="Lindquist E.A."/>
            <person name="Yee Ngan C."/>
            <person name="Ohm R.A."/>
            <person name="Salamov A.A."/>
            <person name="Grigoriev I.V."/>
            <person name="Spatafora J.W."/>
            <person name="Berbee M.L."/>
        </authorList>
    </citation>
    <scope>NUCLEOTIDE SEQUENCE [LARGE SCALE GENOMIC DNA]</scope>
    <source>
        <strain evidence="3 4">NRRL 28638</strain>
    </source>
</reference>
<feature type="chain" id="PRO_5007294497" description="SCP domain-containing protein" evidence="2">
    <location>
        <begin position="21"/>
        <end position="263"/>
    </location>
</feature>
<feature type="region of interest" description="Disordered" evidence="1">
    <location>
        <begin position="155"/>
        <end position="204"/>
    </location>
</feature>
<name>A0A137P5A5_CONC2</name>
<sequence>MQLSNLFISAIVSYISICDANYQVKQPQPTTIVPSYPTQVPTQVPSYPVKPPTAGNNNDLYFVCKLNEARKARGLKALSYVSNSKSITDNLVNQYATIGHQQNDLFGKFNDAQCSMPFPILYAVTKMVSFSRTNMISSPSQPEYPVEYPVQQPEYPVKQPEYPVKEPETKPTKVEEPKGYPTKPVETQPPKAPQPPKSGVSEEARKSLCLTNKYRRANVLAILTISKMITFSNLPLVLQGNYPNDGIVAQSLTLRSLQRSKKQ</sequence>
<organism evidence="3 4">
    <name type="scientific">Conidiobolus coronatus (strain ATCC 28846 / CBS 209.66 / NRRL 28638)</name>
    <name type="common">Delacroixia coronata</name>
    <dbReference type="NCBI Taxonomy" id="796925"/>
    <lineage>
        <taxon>Eukaryota</taxon>
        <taxon>Fungi</taxon>
        <taxon>Fungi incertae sedis</taxon>
        <taxon>Zoopagomycota</taxon>
        <taxon>Entomophthoromycotina</taxon>
        <taxon>Entomophthoromycetes</taxon>
        <taxon>Entomophthorales</taxon>
        <taxon>Ancylistaceae</taxon>
        <taxon>Conidiobolus</taxon>
    </lineage>
</organism>
<protein>
    <recommendedName>
        <fullName evidence="5">SCP domain-containing protein</fullName>
    </recommendedName>
</protein>
<evidence type="ECO:0000313" key="3">
    <source>
        <dbReference type="EMBL" id="KXN70129.1"/>
    </source>
</evidence>
<gene>
    <name evidence="3" type="ORF">CONCODRAFT_7370</name>
</gene>
<evidence type="ECO:0000256" key="2">
    <source>
        <dbReference type="SAM" id="SignalP"/>
    </source>
</evidence>
<feature type="signal peptide" evidence="2">
    <location>
        <begin position="1"/>
        <end position="20"/>
    </location>
</feature>
<dbReference type="AlphaFoldDB" id="A0A137P5A5"/>
<dbReference type="EMBL" id="KQ964512">
    <property type="protein sequence ID" value="KXN70129.1"/>
    <property type="molecule type" value="Genomic_DNA"/>
</dbReference>
<accession>A0A137P5A5</accession>
<evidence type="ECO:0000313" key="4">
    <source>
        <dbReference type="Proteomes" id="UP000070444"/>
    </source>
</evidence>